<reference evidence="9" key="1">
    <citation type="journal article" date="2019" name="Int. J. Syst. Evol. Microbiol.">
        <title>The Global Catalogue of Microorganisms (GCM) 10K type strain sequencing project: providing services to taxonomists for standard genome sequencing and annotation.</title>
        <authorList>
            <consortium name="The Broad Institute Genomics Platform"/>
            <consortium name="The Broad Institute Genome Sequencing Center for Infectious Disease"/>
            <person name="Wu L."/>
            <person name="Ma J."/>
        </authorList>
    </citation>
    <scope>NUCLEOTIDE SEQUENCE [LARGE SCALE GENOMIC DNA]</scope>
    <source>
        <strain evidence="9">JCM 18015</strain>
    </source>
</reference>
<name>A0ABP9LPF8_9RHOB</name>
<dbReference type="EMBL" id="BAABHW010000006">
    <property type="protein sequence ID" value="GAA5080029.1"/>
    <property type="molecule type" value="Genomic_DNA"/>
</dbReference>
<evidence type="ECO:0000256" key="4">
    <source>
        <dbReference type="ARBA" id="ARBA00023235"/>
    </source>
</evidence>
<keyword evidence="3 5" id="KW-0819">tRNA processing</keyword>
<dbReference type="InterPro" id="IPR020103">
    <property type="entry name" value="PsdUridine_synth_cat_dom_sf"/>
</dbReference>
<gene>
    <name evidence="5 8" type="primary">truB</name>
    <name evidence="8" type="ORF">GCM10023209_33010</name>
</gene>
<evidence type="ECO:0000256" key="3">
    <source>
        <dbReference type="ARBA" id="ARBA00022694"/>
    </source>
</evidence>
<dbReference type="SUPFAM" id="SSF55120">
    <property type="entry name" value="Pseudouridine synthase"/>
    <property type="match status" value="1"/>
</dbReference>
<evidence type="ECO:0000313" key="9">
    <source>
        <dbReference type="Proteomes" id="UP001499910"/>
    </source>
</evidence>
<dbReference type="Proteomes" id="UP001499910">
    <property type="component" value="Unassembled WGS sequence"/>
</dbReference>
<dbReference type="Pfam" id="PF01509">
    <property type="entry name" value="TruB_N"/>
    <property type="match status" value="1"/>
</dbReference>
<evidence type="ECO:0000259" key="6">
    <source>
        <dbReference type="Pfam" id="PF01509"/>
    </source>
</evidence>
<proteinExistence type="inferred from homology"/>
<dbReference type="InterPro" id="IPR032819">
    <property type="entry name" value="TruB_C"/>
</dbReference>
<dbReference type="NCBIfam" id="TIGR00431">
    <property type="entry name" value="TruB"/>
    <property type="match status" value="1"/>
</dbReference>
<comment type="caution">
    <text evidence="8">The sequence shown here is derived from an EMBL/GenBank/DDBJ whole genome shotgun (WGS) entry which is preliminary data.</text>
</comment>
<evidence type="ECO:0000259" key="7">
    <source>
        <dbReference type="Pfam" id="PF16198"/>
    </source>
</evidence>
<sequence>MARKRKGRDISGWVLIDKPAGMTSTAVVGKVRWAFEAKKAGHAGTLDPDATGLLPIAIGEATKTIPYLGDALKAYDFLVKFGASTTTDDAEGEVLETSDARPSDAEIEAALPSFVGDIRQVPPQFSAVKVDGARAYDLAREGEALELEARDLYVDELTLTERPDPDHALLHFVCGSGGYVRSIARDLGQQLGCFAHVVHLRRSWVGPFDIEDAVTLDKIVELERTPEIDSLLAPVSLALDGLPELKLTEQGAIRLKNGNPGQVLPGNVEYGDLAWASFDGKPVAVGRFRAGELHPERVFNL</sequence>
<dbReference type="EC" id="5.4.99.25" evidence="5"/>
<evidence type="ECO:0000256" key="5">
    <source>
        <dbReference type="HAMAP-Rule" id="MF_01080"/>
    </source>
</evidence>
<dbReference type="InterPro" id="IPR002501">
    <property type="entry name" value="PsdUridine_synth_N"/>
</dbReference>
<comment type="similarity">
    <text evidence="2 5">Belongs to the pseudouridine synthase TruB family. Type 1 subfamily.</text>
</comment>
<keyword evidence="4 5" id="KW-0413">Isomerase</keyword>
<accession>A0ABP9LPF8</accession>
<dbReference type="Gene3D" id="3.30.2350.10">
    <property type="entry name" value="Pseudouridine synthase"/>
    <property type="match status" value="1"/>
</dbReference>
<feature type="domain" description="tRNA pseudouridylate synthase B C-terminal" evidence="7">
    <location>
        <begin position="181"/>
        <end position="239"/>
    </location>
</feature>
<dbReference type="PANTHER" id="PTHR13767">
    <property type="entry name" value="TRNA-PSEUDOURIDINE SYNTHASE"/>
    <property type="match status" value="1"/>
</dbReference>
<organism evidence="8 9">
    <name type="scientific">[Roseibacterium] beibuensis</name>
    <dbReference type="NCBI Taxonomy" id="1193142"/>
    <lineage>
        <taxon>Bacteria</taxon>
        <taxon>Pseudomonadati</taxon>
        <taxon>Pseudomonadota</taxon>
        <taxon>Alphaproteobacteria</taxon>
        <taxon>Rhodobacterales</taxon>
        <taxon>Roseobacteraceae</taxon>
        <taxon>Roseicyclus</taxon>
    </lineage>
</organism>
<comment type="function">
    <text evidence="5">Responsible for synthesis of pseudouridine from uracil-55 in the psi GC loop of transfer RNAs.</text>
</comment>
<dbReference type="InterPro" id="IPR014780">
    <property type="entry name" value="tRNA_psdUridine_synth_TruB"/>
</dbReference>
<dbReference type="PANTHER" id="PTHR13767:SF2">
    <property type="entry name" value="PSEUDOURIDYLATE SYNTHASE TRUB1"/>
    <property type="match status" value="1"/>
</dbReference>
<evidence type="ECO:0000313" key="8">
    <source>
        <dbReference type="EMBL" id="GAA5080029.1"/>
    </source>
</evidence>
<feature type="active site" description="Nucleophile" evidence="5">
    <location>
        <position position="47"/>
    </location>
</feature>
<dbReference type="CDD" id="cd02573">
    <property type="entry name" value="PseudoU_synth_EcTruB"/>
    <property type="match status" value="1"/>
</dbReference>
<evidence type="ECO:0000256" key="1">
    <source>
        <dbReference type="ARBA" id="ARBA00000385"/>
    </source>
</evidence>
<evidence type="ECO:0000256" key="2">
    <source>
        <dbReference type="ARBA" id="ARBA00005642"/>
    </source>
</evidence>
<dbReference type="HAMAP" id="MF_01080">
    <property type="entry name" value="TruB_bact"/>
    <property type="match status" value="1"/>
</dbReference>
<feature type="domain" description="Pseudouridine synthase II N-terminal" evidence="6">
    <location>
        <begin position="32"/>
        <end position="180"/>
    </location>
</feature>
<dbReference type="Pfam" id="PF16198">
    <property type="entry name" value="TruB_C_2"/>
    <property type="match status" value="1"/>
</dbReference>
<dbReference type="RefSeq" id="WP_259553378.1">
    <property type="nucleotide sequence ID" value="NZ_BAABHW010000006.1"/>
</dbReference>
<keyword evidence="9" id="KW-1185">Reference proteome</keyword>
<comment type="catalytic activity">
    <reaction evidence="1 5">
        <text>uridine(55) in tRNA = pseudouridine(55) in tRNA</text>
        <dbReference type="Rhea" id="RHEA:42532"/>
        <dbReference type="Rhea" id="RHEA-COMP:10101"/>
        <dbReference type="Rhea" id="RHEA-COMP:10102"/>
        <dbReference type="ChEBI" id="CHEBI:65314"/>
        <dbReference type="ChEBI" id="CHEBI:65315"/>
        <dbReference type="EC" id="5.4.99.25"/>
    </reaction>
</comment>
<protein>
    <recommendedName>
        <fullName evidence="5">tRNA pseudouridine synthase B</fullName>
        <ecNumber evidence="5">5.4.99.25</ecNumber>
    </recommendedName>
    <alternativeName>
        <fullName evidence="5">tRNA pseudouridine(55) synthase</fullName>
        <shortName evidence="5">Psi55 synthase</shortName>
    </alternativeName>
    <alternativeName>
        <fullName evidence="5">tRNA pseudouridylate synthase</fullName>
    </alternativeName>
    <alternativeName>
        <fullName evidence="5">tRNA-uridine isomerase</fullName>
    </alternativeName>
</protein>